<dbReference type="PANTHER" id="PTHR11895">
    <property type="entry name" value="TRANSAMIDASE"/>
    <property type="match status" value="1"/>
</dbReference>
<dbReference type="Gene3D" id="3.90.1300.10">
    <property type="entry name" value="Amidase signature (AS) domain"/>
    <property type="match status" value="1"/>
</dbReference>
<organism evidence="3 4">
    <name type="scientific">Sneathiella chinensis</name>
    <dbReference type="NCBI Taxonomy" id="349750"/>
    <lineage>
        <taxon>Bacteria</taxon>
        <taxon>Pseudomonadati</taxon>
        <taxon>Pseudomonadota</taxon>
        <taxon>Alphaproteobacteria</taxon>
        <taxon>Sneathiellales</taxon>
        <taxon>Sneathiellaceae</taxon>
        <taxon>Sneathiella</taxon>
    </lineage>
</organism>
<dbReference type="PROSITE" id="PS00571">
    <property type="entry name" value="AMIDASES"/>
    <property type="match status" value="1"/>
</dbReference>
<feature type="domain" description="Amidase" evidence="2">
    <location>
        <begin position="26"/>
        <end position="474"/>
    </location>
</feature>
<comment type="caution">
    <text evidence="3">The sequence shown here is derived from an EMBL/GenBank/DDBJ whole genome shotgun (WGS) entry which is preliminary data.</text>
</comment>
<evidence type="ECO:0000313" key="4">
    <source>
        <dbReference type="Proteomes" id="UP001161409"/>
    </source>
</evidence>
<dbReference type="EMBL" id="BSNF01000006">
    <property type="protein sequence ID" value="GLQ06296.1"/>
    <property type="molecule type" value="Genomic_DNA"/>
</dbReference>
<dbReference type="PANTHER" id="PTHR11895:SF7">
    <property type="entry name" value="GLUTAMYL-TRNA(GLN) AMIDOTRANSFERASE SUBUNIT A, MITOCHONDRIAL"/>
    <property type="match status" value="1"/>
</dbReference>
<dbReference type="RefSeq" id="WP_169560350.1">
    <property type="nucleotide sequence ID" value="NZ_BSNF01000006.1"/>
</dbReference>
<evidence type="ECO:0000259" key="2">
    <source>
        <dbReference type="Pfam" id="PF01425"/>
    </source>
</evidence>
<dbReference type="InterPro" id="IPR023631">
    <property type="entry name" value="Amidase_dom"/>
</dbReference>
<gene>
    <name evidence="3" type="ORF">GCM10007924_15170</name>
</gene>
<dbReference type="InterPro" id="IPR036928">
    <property type="entry name" value="AS_sf"/>
</dbReference>
<reference evidence="3" key="1">
    <citation type="journal article" date="2014" name="Int. J. Syst. Evol. Microbiol.">
        <title>Complete genome of a new Firmicutes species belonging to the dominant human colonic microbiota ('Ruminococcus bicirculans') reveals two chromosomes and a selective capacity to utilize plant glucans.</title>
        <authorList>
            <consortium name="NISC Comparative Sequencing Program"/>
            <person name="Wegmann U."/>
            <person name="Louis P."/>
            <person name="Goesmann A."/>
            <person name="Henrissat B."/>
            <person name="Duncan S.H."/>
            <person name="Flint H.J."/>
        </authorList>
    </citation>
    <scope>NUCLEOTIDE SEQUENCE</scope>
    <source>
        <strain evidence="3">NBRC 103408</strain>
    </source>
</reference>
<accession>A0ABQ5U771</accession>
<keyword evidence="4" id="KW-1185">Reference proteome</keyword>
<evidence type="ECO:0000256" key="1">
    <source>
        <dbReference type="ARBA" id="ARBA00009199"/>
    </source>
</evidence>
<evidence type="ECO:0000313" key="3">
    <source>
        <dbReference type="EMBL" id="GLQ06296.1"/>
    </source>
</evidence>
<dbReference type="GO" id="GO:0016787">
    <property type="term" value="F:hydrolase activity"/>
    <property type="evidence" value="ECO:0007669"/>
    <property type="project" value="UniProtKB-KW"/>
</dbReference>
<dbReference type="Proteomes" id="UP001161409">
    <property type="component" value="Unassembled WGS sequence"/>
</dbReference>
<dbReference type="Pfam" id="PF01425">
    <property type="entry name" value="Amidase"/>
    <property type="match status" value="1"/>
</dbReference>
<keyword evidence="3" id="KW-0378">Hydrolase</keyword>
<name>A0ABQ5U771_9PROT</name>
<dbReference type="InterPro" id="IPR020556">
    <property type="entry name" value="Amidase_CS"/>
</dbReference>
<protein>
    <submittedName>
        <fullName evidence="3">6-aminohexanoate-cyclic-dimer hydrolase</fullName>
    </submittedName>
</protein>
<dbReference type="InterPro" id="IPR000120">
    <property type="entry name" value="Amidase"/>
</dbReference>
<proteinExistence type="inferred from homology"/>
<comment type="similarity">
    <text evidence="1">Belongs to the amidase family.</text>
</comment>
<dbReference type="SUPFAM" id="SSF75304">
    <property type="entry name" value="Amidase signature (AS) enzymes"/>
    <property type="match status" value="1"/>
</dbReference>
<sequence length="498" mass="52446">MLSDYHQYDGLGLAALVCEGEVSPAELVDTAIAEIERLDPALNAITQTLYEEARSAAREGVDRDAPFAGVPFLVKDLIATVAGTPTTGSCRILKEHRFAADSELVARFRRAGLMILGKTNTPEFGIMGITEPVLNGPTRNPWDVSRGSGGSSGGSAAAVAARMVPLAHGGDGGGSIRIPASHCGLVGLLPSRGRNPMGPGLGEAWGGLAREHVLTRTVRDSAAMLDCIAGADVGAPYAAPAMTGTSFLAAAQAAPVPLTIAFTKEALYGRDNHPDCVAAVEKTVKLLQDLGHTVEEAKPELDRHALAKAYLMIVCGWVAWEIEHSAGIAGVPVRSGDYELTSWVMGLVGRKNGAIELAKARHICDMAARTMGRFHQRYDLFLTSTTARPPVEVGELYPSGGDAVALNVLKYLPLKSLLNKALDSLAEEALSATPNTQLFNQTGQPALSLPLWQNGEGLPIGVQFAAPLGGEGTLFRIASELEAANPWIDRQPSLLKAV</sequence>
<reference evidence="3" key="2">
    <citation type="submission" date="2023-01" db="EMBL/GenBank/DDBJ databases">
        <title>Draft genome sequence of Sneathiella chinensis strain NBRC 103408.</title>
        <authorList>
            <person name="Sun Q."/>
            <person name="Mori K."/>
        </authorList>
    </citation>
    <scope>NUCLEOTIDE SEQUENCE</scope>
    <source>
        <strain evidence="3">NBRC 103408</strain>
    </source>
</reference>